<dbReference type="Pfam" id="PF02657">
    <property type="entry name" value="SufE"/>
    <property type="match status" value="1"/>
</dbReference>
<dbReference type="PANTHER" id="PTHR43597">
    <property type="entry name" value="SULFUR ACCEPTOR PROTEIN CSDE"/>
    <property type="match status" value="1"/>
</dbReference>
<organism evidence="3 4">
    <name type="scientific">Alteromonas pelagimontana</name>
    <dbReference type="NCBI Taxonomy" id="1858656"/>
    <lineage>
        <taxon>Bacteria</taxon>
        <taxon>Pseudomonadati</taxon>
        <taxon>Pseudomonadota</taxon>
        <taxon>Gammaproteobacteria</taxon>
        <taxon>Alteromonadales</taxon>
        <taxon>Alteromonadaceae</taxon>
        <taxon>Alteromonas/Salinimonas group</taxon>
        <taxon>Alteromonas</taxon>
    </lineage>
</organism>
<dbReference type="SUPFAM" id="SSF82649">
    <property type="entry name" value="SufE/NifU"/>
    <property type="match status" value="1"/>
</dbReference>
<evidence type="ECO:0000313" key="4">
    <source>
        <dbReference type="Proteomes" id="UP000219285"/>
    </source>
</evidence>
<dbReference type="Gene3D" id="3.90.1010.10">
    <property type="match status" value="1"/>
</dbReference>
<evidence type="ECO:0000256" key="1">
    <source>
        <dbReference type="ARBA" id="ARBA00010282"/>
    </source>
</evidence>
<evidence type="ECO:0000259" key="2">
    <source>
        <dbReference type="Pfam" id="PF02657"/>
    </source>
</evidence>
<dbReference type="OrthoDB" id="9799320at2"/>
<reference evidence="3 4" key="2">
    <citation type="submission" date="2020-04" db="EMBL/GenBank/DDBJ databases">
        <title>Complete genome sequence of Alteromonas pelagimontana 5.12T.</title>
        <authorList>
            <person name="Sinha R.K."/>
            <person name="Krishnan K.P."/>
            <person name="Kurian J.P."/>
        </authorList>
    </citation>
    <scope>NUCLEOTIDE SEQUENCE [LARGE SCALE GENOMIC DNA]</scope>
    <source>
        <strain evidence="3 4">5.12</strain>
    </source>
</reference>
<gene>
    <name evidence="3" type="ORF">CA267_001145</name>
</gene>
<feature type="domain" description="Fe-S metabolism associated" evidence="2">
    <location>
        <begin position="18"/>
        <end position="134"/>
    </location>
</feature>
<sequence length="141" mass="15588">MTDKYSAAEDVLPVARTLLQATGWDGVTRALMLAGKQLPVLAESKRQPENLVPGCDSEVWIDSKCCEGKQLYCAYSPSKIIRGVLSVLLEKANTMSEEEVATFKFDDYLTRLGLQQHLSQSRAYGIRKVIARLHALAAVQC</sequence>
<comment type="similarity">
    <text evidence="1">Belongs to the SufE family.</text>
</comment>
<protein>
    <submittedName>
        <fullName evidence="3">SufE family protein</fullName>
    </submittedName>
</protein>
<keyword evidence="4" id="KW-1185">Reference proteome</keyword>
<dbReference type="Proteomes" id="UP000219285">
    <property type="component" value="Chromosome"/>
</dbReference>
<reference evidence="4" key="1">
    <citation type="submission" date="2014-12" db="EMBL/GenBank/DDBJ databases">
        <title>Complete genome sequence of a multi-drug resistant Klebsiella pneumoniae.</title>
        <authorList>
            <person name="Hua X."/>
            <person name="Chen Q."/>
            <person name="Li X."/>
            <person name="Feng Y."/>
            <person name="Ruan Z."/>
            <person name="Yu Y."/>
        </authorList>
    </citation>
    <scope>NUCLEOTIDE SEQUENCE [LARGE SCALE GENOMIC DNA]</scope>
    <source>
        <strain evidence="4">5.12</strain>
    </source>
</reference>
<accession>A0A6M4MHY2</accession>
<dbReference type="AlphaFoldDB" id="A0A6M4MHY2"/>
<evidence type="ECO:0000313" key="3">
    <source>
        <dbReference type="EMBL" id="QJR82693.1"/>
    </source>
</evidence>
<proteinExistence type="inferred from homology"/>
<dbReference type="InterPro" id="IPR003808">
    <property type="entry name" value="Fe-S_metab-assoc_dom"/>
</dbReference>
<dbReference type="PANTHER" id="PTHR43597:SF5">
    <property type="entry name" value="SUFE-LIKE PROTEIN 2, CHLOROPLASTIC"/>
    <property type="match status" value="1"/>
</dbReference>
<name>A0A6M4MHY2_9ALTE</name>
<dbReference type="EMBL" id="CP052766">
    <property type="protein sequence ID" value="QJR82693.1"/>
    <property type="molecule type" value="Genomic_DNA"/>
</dbReference>
<dbReference type="KEGG" id="apel:CA267_001145"/>